<feature type="transmembrane region" description="Helical" evidence="1">
    <location>
        <begin position="128"/>
        <end position="152"/>
    </location>
</feature>
<feature type="transmembrane region" description="Helical" evidence="1">
    <location>
        <begin position="290"/>
        <end position="310"/>
    </location>
</feature>
<sequence length="386" mass="43075">MIRKTLSEELFFVRGMSLMLVVLVHVIGVEPFQGVRKLFSPERAELRFASEFIHSFNMAVMIIGSGVAVSLFGAPDRSFREFAHKKLRKLVVPMLVWAPVFLFAHELTQARPRTPGGWLALLGRFPAAWFPPYAIFWFIHALVGCTCLAWVYQRIVPARYNWNGLSYLALSWLSYAAVELLESPMSDIGMRYLRFILFWNCLFGLGMSLSPWLALARTRLSQLPLALQGLVPSGFLGLLVSFHVSGLAEGHLDPRLITGPLGFCLQFTLAFFLLGVARSLGATWKGLARWIVYLGSISMPLYLFHIYFVSGVRLALGKVLPGAPLALHLALGVFGGLMGPLGLYLLLERNRAFRWSIGLRGVPLDTPNSARMSPLAPGHLGWRHRP</sequence>
<keyword evidence="4" id="KW-1185">Reference proteome</keyword>
<keyword evidence="1" id="KW-0472">Membrane</keyword>
<feature type="transmembrane region" description="Helical" evidence="1">
    <location>
        <begin position="52"/>
        <end position="74"/>
    </location>
</feature>
<dbReference type="InterPro" id="IPR002656">
    <property type="entry name" value="Acyl_transf_3_dom"/>
</dbReference>
<evidence type="ECO:0000256" key="1">
    <source>
        <dbReference type="SAM" id="Phobius"/>
    </source>
</evidence>
<protein>
    <submittedName>
        <fullName evidence="3">Acyltransferase family protein</fullName>
    </submittedName>
</protein>
<keyword evidence="1" id="KW-1133">Transmembrane helix</keyword>
<evidence type="ECO:0000313" key="3">
    <source>
        <dbReference type="EMBL" id="NBC39760.1"/>
    </source>
</evidence>
<feature type="transmembrane region" description="Helical" evidence="1">
    <location>
        <begin position="256"/>
        <end position="278"/>
    </location>
</feature>
<dbReference type="AlphaFoldDB" id="A0A7X4Y6V9"/>
<gene>
    <name evidence="3" type="ORF">GTZ93_07920</name>
</gene>
<organism evidence="3 4">
    <name type="scientific">Corallococcus exiguus</name>
    <dbReference type="NCBI Taxonomy" id="83462"/>
    <lineage>
        <taxon>Bacteria</taxon>
        <taxon>Pseudomonadati</taxon>
        <taxon>Myxococcota</taxon>
        <taxon>Myxococcia</taxon>
        <taxon>Myxococcales</taxon>
        <taxon>Cystobacterineae</taxon>
        <taxon>Myxococcaceae</taxon>
        <taxon>Corallococcus</taxon>
    </lineage>
</organism>
<keyword evidence="3" id="KW-0808">Transferase</keyword>
<feature type="transmembrane region" description="Helical" evidence="1">
    <location>
        <begin position="12"/>
        <end position="32"/>
    </location>
</feature>
<dbReference type="GO" id="GO:0016747">
    <property type="term" value="F:acyltransferase activity, transferring groups other than amino-acyl groups"/>
    <property type="evidence" value="ECO:0007669"/>
    <property type="project" value="InterPro"/>
</dbReference>
<feature type="transmembrane region" description="Helical" evidence="1">
    <location>
        <begin position="164"/>
        <end position="181"/>
    </location>
</feature>
<feature type="transmembrane region" description="Helical" evidence="1">
    <location>
        <begin position="325"/>
        <end position="347"/>
    </location>
</feature>
<keyword evidence="3" id="KW-0012">Acyltransferase</keyword>
<dbReference type="RefSeq" id="WP_161662717.1">
    <property type="nucleotide sequence ID" value="NZ_CBCSLE010000005.1"/>
</dbReference>
<dbReference type="EMBL" id="JAAAPK010000002">
    <property type="protein sequence ID" value="NBC39760.1"/>
    <property type="molecule type" value="Genomic_DNA"/>
</dbReference>
<feature type="transmembrane region" description="Helical" evidence="1">
    <location>
        <begin position="193"/>
        <end position="213"/>
    </location>
</feature>
<proteinExistence type="predicted"/>
<dbReference type="Pfam" id="PF01757">
    <property type="entry name" value="Acyl_transf_3"/>
    <property type="match status" value="1"/>
</dbReference>
<name>A0A7X4Y6V9_9BACT</name>
<accession>A0A7X4Y6V9</accession>
<evidence type="ECO:0000259" key="2">
    <source>
        <dbReference type="Pfam" id="PF01757"/>
    </source>
</evidence>
<evidence type="ECO:0000313" key="4">
    <source>
        <dbReference type="Proteomes" id="UP000537825"/>
    </source>
</evidence>
<comment type="caution">
    <text evidence="3">The sequence shown here is derived from an EMBL/GenBank/DDBJ whole genome shotgun (WGS) entry which is preliminary data.</text>
</comment>
<feature type="transmembrane region" description="Helical" evidence="1">
    <location>
        <begin position="225"/>
        <end position="244"/>
    </location>
</feature>
<keyword evidence="1" id="KW-0812">Transmembrane</keyword>
<feature type="transmembrane region" description="Helical" evidence="1">
    <location>
        <begin position="90"/>
        <end position="108"/>
    </location>
</feature>
<feature type="domain" description="Acyltransferase 3" evidence="2">
    <location>
        <begin position="12"/>
        <end position="340"/>
    </location>
</feature>
<dbReference type="Proteomes" id="UP000537825">
    <property type="component" value="Unassembled WGS sequence"/>
</dbReference>
<reference evidence="3 4" key="1">
    <citation type="submission" date="2020-01" db="EMBL/GenBank/DDBJ databases">
        <title>The draft genome sequence of Corallococcus exiguus DSM 14696.</title>
        <authorList>
            <person name="Zhang X."/>
            <person name="Zhu H."/>
        </authorList>
    </citation>
    <scope>NUCLEOTIDE SEQUENCE [LARGE SCALE GENOMIC DNA]</scope>
    <source>
        <strain evidence="3 4">DSM 14696</strain>
    </source>
</reference>